<comment type="pathway">
    <text evidence="7">Protein modification; lipoprotein biosynthesis (diacylglyceryl transfer).</text>
</comment>
<dbReference type="HAMAP" id="MF_01147">
    <property type="entry name" value="Lgt"/>
    <property type="match status" value="1"/>
</dbReference>
<evidence type="ECO:0000256" key="7">
    <source>
        <dbReference type="HAMAP-Rule" id="MF_01147"/>
    </source>
</evidence>
<dbReference type="EC" id="2.5.1.145" evidence="7"/>
<proteinExistence type="inferred from homology"/>
<organism evidence="8 9">
    <name type="scientific">Desulfomicrobium baculatum (strain DSM 4028 / VKM B-1378 / X)</name>
    <name type="common">Desulfovibrio baculatus</name>
    <dbReference type="NCBI Taxonomy" id="525897"/>
    <lineage>
        <taxon>Bacteria</taxon>
        <taxon>Pseudomonadati</taxon>
        <taxon>Thermodesulfobacteriota</taxon>
        <taxon>Desulfovibrionia</taxon>
        <taxon>Desulfovibrionales</taxon>
        <taxon>Desulfomicrobiaceae</taxon>
        <taxon>Desulfomicrobium</taxon>
    </lineage>
</organism>
<gene>
    <name evidence="7" type="primary">lgt</name>
    <name evidence="8" type="ordered locus">Dbac_0486</name>
</gene>
<dbReference type="Proteomes" id="UP000002216">
    <property type="component" value="Chromosome"/>
</dbReference>
<dbReference type="PANTHER" id="PTHR30589">
    <property type="entry name" value="PROLIPOPROTEIN DIACYLGLYCERYL TRANSFERASE"/>
    <property type="match status" value="1"/>
</dbReference>
<reference evidence="8 9" key="1">
    <citation type="journal article" date="2009" name="Stand. Genomic Sci.">
        <title>Complete genome sequence of Desulfomicrobium baculatum type strain (X).</title>
        <authorList>
            <person name="Copeland A."/>
            <person name="Spring S."/>
            <person name="Goker M."/>
            <person name="Schneider S."/>
            <person name="Lapidus A."/>
            <person name="Del Rio T.G."/>
            <person name="Tice H."/>
            <person name="Cheng J.F."/>
            <person name="Chen F."/>
            <person name="Nolan M."/>
            <person name="Bruce D."/>
            <person name="Goodwin L."/>
            <person name="Pitluck S."/>
            <person name="Ivanova N."/>
            <person name="Mavrommatis K."/>
            <person name="Ovchinnikova G."/>
            <person name="Pati A."/>
            <person name="Chen A."/>
            <person name="Palaniappan K."/>
            <person name="Land M."/>
            <person name="Hauser L."/>
            <person name="Chang Y.J."/>
            <person name="Jeffries C.C."/>
            <person name="Meincke L."/>
            <person name="Sims D."/>
            <person name="Brettin T."/>
            <person name="Detter J.C."/>
            <person name="Han C."/>
            <person name="Chain P."/>
            <person name="Bristow J."/>
            <person name="Eisen J.A."/>
            <person name="Markowitz V."/>
            <person name="Hugenholtz P."/>
            <person name="Kyrpides N.C."/>
            <person name="Klenk H.P."/>
            <person name="Lucas S."/>
        </authorList>
    </citation>
    <scope>NUCLEOTIDE SEQUENCE [LARGE SCALE GENOMIC DNA]</scope>
    <source>
        <strain evidence="9">DSM 4028 / VKM B-1378 / X</strain>
    </source>
</reference>
<evidence type="ECO:0000256" key="2">
    <source>
        <dbReference type="ARBA" id="ARBA00022475"/>
    </source>
</evidence>
<comment type="subcellular location">
    <subcellularLocation>
        <location evidence="7">Cell inner membrane</location>
        <topology evidence="7">Multi-pass membrane protein</topology>
    </subcellularLocation>
</comment>
<dbReference type="Pfam" id="PF01790">
    <property type="entry name" value="LGT"/>
    <property type="match status" value="1"/>
</dbReference>
<feature type="transmembrane region" description="Helical" evidence="7">
    <location>
        <begin position="232"/>
        <end position="253"/>
    </location>
</feature>
<feature type="transmembrane region" description="Helical" evidence="7">
    <location>
        <begin position="137"/>
        <end position="160"/>
    </location>
</feature>
<dbReference type="NCBIfam" id="TIGR00544">
    <property type="entry name" value="lgt"/>
    <property type="match status" value="1"/>
</dbReference>
<comment type="catalytic activity">
    <reaction evidence="7">
        <text>L-cysteinyl-[prolipoprotein] + a 1,2-diacyl-sn-glycero-3-phospho-(1'-sn-glycerol) = an S-1,2-diacyl-sn-glyceryl-L-cysteinyl-[prolipoprotein] + sn-glycerol 1-phosphate + H(+)</text>
        <dbReference type="Rhea" id="RHEA:56712"/>
        <dbReference type="Rhea" id="RHEA-COMP:14679"/>
        <dbReference type="Rhea" id="RHEA-COMP:14680"/>
        <dbReference type="ChEBI" id="CHEBI:15378"/>
        <dbReference type="ChEBI" id="CHEBI:29950"/>
        <dbReference type="ChEBI" id="CHEBI:57685"/>
        <dbReference type="ChEBI" id="CHEBI:64716"/>
        <dbReference type="ChEBI" id="CHEBI:140658"/>
        <dbReference type="EC" id="2.5.1.145"/>
    </reaction>
</comment>
<evidence type="ECO:0000313" key="9">
    <source>
        <dbReference type="Proteomes" id="UP000002216"/>
    </source>
</evidence>
<dbReference type="AlphaFoldDB" id="C7LWB9"/>
<dbReference type="GO" id="GO:0008961">
    <property type="term" value="F:phosphatidylglycerol-prolipoprotein diacylglyceryl transferase activity"/>
    <property type="evidence" value="ECO:0007669"/>
    <property type="project" value="UniProtKB-UniRule"/>
</dbReference>
<keyword evidence="6 7" id="KW-0472">Membrane</keyword>
<name>C7LWB9_DESBD</name>
<keyword evidence="4 7" id="KW-0812">Transmembrane</keyword>
<dbReference type="KEGG" id="dba:Dbac_0486"/>
<comment type="similarity">
    <text evidence="1 7">Belongs to the Lgt family.</text>
</comment>
<feature type="transmembrane region" description="Helical" evidence="7">
    <location>
        <begin position="208"/>
        <end position="226"/>
    </location>
</feature>
<evidence type="ECO:0000256" key="5">
    <source>
        <dbReference type="ARBA" id="ARBA00022989"/>
    </source>
</evidence>
<protein>
    <recommendedName>
        <fullName evidence="7">Phosphatidylglycerol--prolipoprotein diacylglyceryl transferase</fullName>
        <ecNumber evidence="7">2.5.1.145</ecNumber>
    </recommendedName>
</protein>
<evidence type="ECO:0000256" key="1">
    <source>
        <dbReference type="ARBA" id="ARBA00007150"/>
    </source>
</evidence>
<dbReference type="PANTHER" id="PTHR30589:SF0">
    <property type="entry name" value="PHOSPHATIDYLGLYCEROL--PROLIPOPROTEIN DIACYLGLYCERYL TRANSFERASE"/>
    <property type="match status" value="1"/>
</dbReference>
<keyword evidence="8" id="KW-0449">Lipoprotein</keyword>
<comment type="function">
    <text evidence="7">Catalyzes the transfer of the diacylglyceryl group from phosphatidylglycerol to the sulfhydryl group of the N-terminal cysteine of a prolipoprotein, the first step in the formation of mature lipoproteins.</text>
</comment>
<evidence type="ECO:0000256" key="3">
    <source>
        <dbReference type="ARBA" id="ARBA00022679"/>
    </source>
</evidence>
<keyword evidence="5 7" id="KW-1133">Transmembrane helix</keyword>
<dbReference type="STRING" id="525897.Dbac_0486"/>
<dbReference type="HOGENOM" id="CLU_013386_1_2_7"/>
<keyword evidence="7" id="KW-0997">Cell inner membrane</keyword>
<keyword evidence="9" id="KW-1185">Reference proteome</keyword>
<feature type="transmembrane region" description="Helical" evidence="7">
    <location>
        <begin position="180"/>
        <end position="196"/>
    </location>
</feature>
<evidence type="ECO:0000313" key="8">
    <source>
        <dbReference type="EMBL" id="ACU88611.1"/>
    </source>
</evidence>
<dbReference type="EMBL" id="CP001629">
    <property type="protein sequence ID" value="ACU88611.1"/>
    <property type="molecule type" value="Genomic_DNA"/>
</dbReference>
<feature type="transmembrane region" description="Helical" evidence="7">
    <location>
        <begin position="23"/>
        <end position="42"/>
    </location>
</feature>
<dbReference type="eggNOG" id="COG0682">
    <property type="taxonomic scope" value="Bacteria"/>
</dbReference>
<dbReference type="RefSeq" id="WP_012805694.1">
    <property type="nucleotide sequence ID" value="NC_013173.1"/>
</dbReference>
<feature type="transmembrane region" description="Helical" evidence="7">
    <location>
        <begin position="97"/>
        <end position="116"/>
    </location>
</feature>
<accession>C7LWB9</accession>
<dbReference type="InterPro" id="IPR001640">
    <property type="entry name" value="Lgt"/>
</dbReference>
<sequence>MFPTIIEIAPFILFGLKLGPFTLHTYGLFVAAGFLLGIAWSMREARARGLSPDTVSDLGFYIILGAILGARALYVLINPTYFWNNPQEILMFWKGGLVFSGGAIMATLFALAFLRIRKENPWLWMDVLAPGIGLGEAVGRIGCLAAGCCYGAVCDLPWAITFFDPESLAPLHVPLHPTQLYHSLAGLICFAVTLALKSKTQGTGQLMGIFLTLFGTLRFVIELFRADYRGDFGPISVTQIIALGAVALGLFIIQHRRRNVL</sequence>
<keyword evidence="2 7" id="KW-1003">Cell membrane</keyword>
<dbReference type="UniPathway" id="UPA00664"/>
<feature type="transmembrane region" description="Helical" evidence="7">
    <location>
        <begin position="54"/>
        <end position="77"/>
    </location>
</feature>
<keyword evidence="3 7" id="KW-0808">Transferase</keyword>
<feature type="binding site" evidence="7">
    <location>
        <position position="140"/>
    </location>
    <ligand>
        <name>a 1,2-diacyl-sn-glycero-3-phospho-(1'-sn-glycerol)</name>
        <dbReference type="ChEBI" id="CHEBI:64716"/>
    </ligand>
</feature>
<evidence type="ECO:0000256" key="4">
    <source>
        <dbReference type="ARBA" id="ARBA00022692"/>
    </source>
</evidence>
<evidence type="ECO:0000256" key="6">
    <source>
        <dbReference type="ARBA" id="ARBA00023136"/>
    </source>
</evidence>
<dbReference type="GO" id="GO:0005886">
    <property type="term" value="C:plasma membrane"/>
    <property type="evidence" value="ECO:0007669"/>
    <property type="project" value="UniProtKB-SubCell"/>
</dbReference>
<dbReference type="GO" id="GO:0042158">
    <property type="term" value="P:lipoprotein biosynthetic process"/>
    <property type="evidence" value="ECO:0007669"/>
    <property type="project" value="UniProtKB-UniRule"/>
</dbReference>